<dbReference type="PROSITE" id="PS50292">
    <property type="entry name" value="PEROXIDASE_3"/>
    <property type="match status" value="1"/>
</dbReference>
<dbReference type="SUPFAM" id="SSF48113">
    <property type="entry name" value="Heme-dependent peroxidases"/>
    <property type="match status" value="1"/>
</dbReference>
<keyword evidence="5" id="KW-1185">Reference proteome</keyword>
<evidence type="ECO:0008006" key="6">
    <source>
        <dbReference type="Google" id="ProtNLM"/>
    </source>
</evidence>
<sequence length="536" mass="59263">MKRHNRDNFFVVGEGILGFDDQHQPRTLPASTEAETRKFRFSRLGSKGGVLPRSLLETLAEAMIAGPQQDSAPAIPAGFTYLGQFVDHDLTFDRTSAKLGSAVSVEDLLQGRSPALDLDCLYGNGPNDIESAGLYADGIRFKMGTTQGTTFGNANFDLDGFDLPRVGFGSKKSERRKAAIADKRNDENLIVAQFHLAMMRFHNEMVTSLADAGTPSAVLFERAREEVVRHYQWVLWHEFLPLIVDGDILSDVLSFGRRFFEHAPLPGDRATMPIEFSVGAYRLGHSMIRERYEWNRVFNSGAVPATLGLMFQFSGTSGTLSPDSVEGDPESGSFERLPTNWIVDMRRLFDFGVTGRPELTVTGDQFNVIRRIDTSIVDPLRTLPPGSFGDEKVDAPIERNLAFRNLMRANMVELASGQQMASLFNLPPLDNEQLLVGAGGADFSNLPTQERDAFLAATPLWIYVLREAECNQGVLTGVGGRIVAEVFHRATQGSEISIQRTPEWRPTLVPEGQPFRMADLLSFAFKGRADLLNPLG</sequence>
<organism evidence="4 5">
    <name type="scientific">Ancylobacter amanitiformis</name>
    <dbReference type="NCBI Taxonomy" id="217069"/>
    <lineage>
        <taxon>Bacteria</taxon>
        <taxon>Pseudomonadati</taxon>
        <taxon>Pseudomonadota</taxon>
        <taxon>Alphaproteobacteria</taxon>
        <taxon>Hyphomicrobiales</taxon>
        <taxon>Xanthobacteraceae</taxon>
        <taxon>Ancylobacter</taxon>
    </lineage>
</organism>
<dbReference type="Pfam" id="PF03098">
    <property type="entry name" value="An_peroxidase"/>
    <property type="match status" value="1"/>
</dbReference>
<dbReference type="InterPro" id="IPR019791">
    <property type="entry name" value="Haem_peroxidase_animal"/>
</dbReference>
<dbReference type="PANTHER" id="PTHR11475">
    <property type="entry name" value="OXIDASE/PEROXIDASE"/>
    <property type="match status" value="1"/>
</dbReference>
<evidence type="ECO:0000313" key="5">
    <source>
        <dbReference type="Proteomes" id="UP001235094"/>
    </source>
</evidence>
<dbReference type="InterPro" id="IPR037120">
    <property type="entry name" value="Haem_peroxidase_sf_animal"/>
</dbReference>
<name>A0ABU0LTF7_9HYPH</name>
<dbReference type="Gene3D" id="1.10.640.10">
    <property type="entry name" value="Haem peroxidase domain superfamily, animal type"/>
    <property type="match status" value="1"/>
</dbReference>
<evidence type="ECO:0000256" key="3">
    <source>
        <dbReference type="ARBA" id="ARBA00023180"/>
    </source>
</evidence>
<gene>
    <name evidence="4" type="ORF">QOZ99_002891</name>
</gene>
<evidence type="ECO:0000256" key="2">
    <source>
        <dbReference type="ARBA" id="ARBA00022525"/>
    </source>
</evidence>
<dbReference type="RefSeq" id="WP_306890677.1">
    <property type="nucleotide sequence ID" value="NZ_JAUSVR010000009.1"/>
</dbReference>
<dbReference type="Proteomes" id="UP001235094">
    <property type="component" value="Unassembled WGS sequence"/>
</dbReference>
<keyword evidence="3" id="KW-0325">Glycoprotein</keyword>
<reference evidence="4 5" key="1">
    <citation type="submission" date="2023-07" db="EMBL/GenBank/DDBJ databases">
        <title>Genomic Encyclopedia of Type Strains, Phase IV (KMG-IV): sequencing the most valuable type-strain genomes for metagenomic binning, comparative biology and taxonomic classification.</title>
        <authorList>
            <person name="Goeker M."/>
        </authorList>
    </citation>
    <scope>NUCLEOTIDE SEQUENCE [LARGE SCALE GENOMIC DNA]</scope>
    <source>
        <strain evidence="4 5">DSM 15561</strain>
    </source>
</reference>
<protein>
    <recommendedName>
        <fullName evidence="6">Heme peroxidase</fullName>
    </recommendedName>
</protein>
<accession>A0ABU0LTF7</accession>
<proteinExistence type="predicted"/>
<evidence type="ECO:0000313" key="4">
    <source>
        <dbReference type="EMBL" id="MDQ0511991.1"/>
    </source>
</evidence>
<comment type="caution">
    <text evidence="4">The sequence shown here is derived from an EMBL/GenBank/DDBJ whole genome shotgun (WGS) entry which is preliminary data.</text>
</comment>
<comment type="subcellular location">
    <subcellularLocation>
        <location evidence="1">Secreted</location>
    </subcellularLocation>
</comment>
<dbReference type="PANTHER" id="PTHR11475:SF4">
    <property type="entry name" value="CHORION PEROXIDASE"/>
    <property type="match status" value="1"/>
</dbReference>
<evidence type="ECO:0000256" key="1">
    <source>
        <dbReference type="ARBA" id="ARBA00004613"/>
    </source>
</evidence>
<keyword evidence="2" id="KW-0964">Secreted</keyword>
<dbReference type="EMBL" id="JAUSVR010000009">
    <property type="protein sequence ID" value="MDQ0511991.1"/>
    <property type="molecule type" value="Genomic_DNA"/>
</dbReference>
<dbReference type="InterPro" id="IPR010255">
    <property type="entry name" value="Haem_peroxidase_sf"/>
</dbReference>
<dbReference type="CDD" id="cd09819">
    <property type="entry name" value="An_peroxidase_bacterial_1"/>
    <property type="match status" value="1"/>
</dbReference>